<accession>A0ABN1TKT9</accession>
<name>A0ABN1TKT9_9ACTN</name>
<sequence length="205" mass="22112">MYVRTLYATGDPARIDEALDALRAEAVGLLTDRPGYRGYGLFADRTVGKIAMGSWWESEQAQQDSDEALKARRAALLAPFAGTVTVDVWEAAAFSPPAPAAPGAGFRMVRADIDPARIDDLVERFRTTLLPEMGRLDGFVSGTLLVNRAEGRSSVGTIFRDRAALEASRAPQAALRARNVPAAGVTVRSLEEFEVVLLDRPADHG</sequence>
<keyword evidence="3" id="KW-1185">Reference proteome</keyword>
<protein>
    <recommendedName>
        <fullName evidence="1">ABM domain-containing protein</fullName>
    </recommendedName>
</protein>
<dbReference type="InterPro" id="IPR011008">
    <property type="entry name" value="Dimeric_a/b-barrel"/>
</dbReference>
<dbReference type="EMBL" id="BAAALD010000037">
    <property type="protein sequence ID" value="GAA1091813.1"/>
    <property type="molecule type" value="Genomic_DNA"/>
</dbReference>
<dbReference type="Proteomes" id="UP001499987">
    <property type="component" value="Unassembled WGS sequence"/>
</dbReference>
<reference evidence="2 3" key="1">
    <citation type="journal article" date="2019" name="Int. J. Syst. Evol. Microbiol.">
        <title>The Global Catalogue of Microorganisms (GCM) 10K type strain sequencing project: providing services to taxonomists for standard genome sequencing and annotation.</title>
        <authorList>
            <consortium name="The Broad Institute Genomics Platform"/>
            <consortium name="The Broad Institute Genome Sequencing Center for Infectious Disease"/>
            <person name="Wu L."/>
            <person name="Ma J."/>
        </authorList>
    </citation>
    <scope>NUCLEOTIDE SEQUENCE [LARGE SCALE GENOMIC DNA]</scope>
    <source>
        <strain evidence="2 3">JCM 13002</strain>
    </source>
</reference>
<gene>
    <name evidence="2" type="ORF">GCM10009663_39460</name>
</gene>
<organism evidence="2 3">
    <name type="scientific">Kitasatospora arboriphila</name>
    <dbReference type="NCBI Taxonomy" id="258052"/>
    <lineage>
        <taxon>Bacteria</taxon>
        <taxon>Bacillati</taxon>
        <taxon>Actinomycetota</taxon>
        <taxon>Actinomycetes</taxon>
        <taxon>Kitasatosporales</taxon>
        <taxon>Streptomycetaceae</taxon>
        <taxon>Kitasatospora</taxon>
    </lineage>
</organism>
<proteinExistence type="predicted"/>
<evidence type="ECO:0000313" key="2">
    <source>
        <dbReference type="EMBL" id="GAA1091813.1"/>
    </source>
</evidence>
<dbReference type="SUPFAM" id="SSF54909">
    <property type="entry name" value="Dimeric alpha+beta barrel"/>
    <property type="match status" value="2"/>
</dbReference>
<comment type="caution">
    <text evidence="2">The sequence shown here is derived from an EMBL/GenBank/DDBJ whole genome shotgun (WGS) entry which is preliminary data.</text>
</comment>
<evidence type="ECO:0000313" key="3">
    <source>
        <dbReference type="Proteomes" id="UP001499987"/>
    </source>
</evidence>
<dbReference type="Pfam" id="PF03992">
    <property type="entry name" value="ABM"/>
    <property type="match status" value="1"/>
</dbReference>
<feature type="domain" description="ABM" evidence="1">
    <location>
        <begin position="1"/>
        <end position="64"/>
    </location>
</feature>
<dbReference type="InterPro" id="IPR007138">
    <property type="entry name" value="ABM_dom"/>
</dbReference>
<dbReference type="RefSeq" id="WP_344624970.1">
    <property type="nucleotide sequence ID" value="NZ_BAAALD010000037.1"/>
</dbReference>
<evidence type="ECO:0000259" key="1">
    <source>
        <dbReference type="Pfam" id="PF03992"/>
    </source>
</evidence>